<comment type="caution">
    <text evidence="5">The sequence shown here is derived from an EMBL/GenBank/DDBJ whole genome shotgun (WGS) entry which is preliminary data.</text>
</comment>
<dbReference type="FunFam" id="3.40.50.300:FF:000421">
    <property type="entry name" value="Branched-chain amino acid ABC transporter ATP-binding protein"/>
    <property type="match status" value="1"/>
</dbReference>
<dbReference type="RefSeq" id="WP_005384247.1">
    <property type="nucleotide sequence ID" value="NZ_CABKSO010000001.1"/>
</dbReference>
<dbReference type="PANTHER" id="PTHR45772">
    <property type="entry name" value="CONSERVED COMPONENT OF ABC TRANSPORTER FOR NATURAL AMINO ACIDS-RELATED"/>
    <property type="match status" value="1"/>
</dbReference>
<gene>
    <name evidence="5" type="ORF">HMPREF3233_00219</name>
    <name evidence="6" type="ORF">QP520_06410</name>
</gene>
<dbReference type="SUPFAM" id="SSF52540">
    <property type="entry name" value="P-loop containing nucleoside triphosphate hydrolases"/>
    <property type="match status" value="1"/>
</dbReference>
<dbReference type="GO" id="GO:1903806">
    <property type="term" value="P:L-isoleucine import across plasma membrane"/>
    <property type="evidence" value="ECO:0007669"/>
    <property type="project" value="TreeGrafter"/>
</dbReference>
<keyword evidence="1" id="KW-0813">Transport</keyword>
<sequence>MLLELNDVSKSFGGVAALTGISFGVKQGEVFGVIGPNGAGKTTLFNLITGVFPVSSGEIVFDGMSVVGIKPHRTVEMGIARTFQNIRLFGNMTALETVLTGMHCRTGSGFVASFLRTKRQRIEEERCRGIAYEFLKLVGLEEDAEEVATSLPYGKQRRLEIARALATHPQLILLDEPAAGMNDSETEALRQLIGKIRDLGITVVVIEHAMELMMNICDRLVVFNFGKKIAEGTPQEIQNNEAVIEAYLGKEEV</sequence>
<dbReference type="InterPro" id="IPR003593">
    <property type="entry name" value="AAA+_ATPase"/>
</dbReference>
<dbReference type="AlphaFoldDB" id="A0A133S6X4"/>
<dbReference type="Proteomes" id="UP001236274">
    <property type="component" value="Unassembled WGS sequence"/>
</dbReference>
<evidence type="ECO:0000256" key="2">
    <source>
        <dbReference type="ARBA" id="ARBA00022741"/>
    </source>
</evidence>
<reference evidence="5 7" key="1">
    <citation type="submission" date="2016-01" db="EMBL/GenBank/DDBJ databases">
        <authorList>
            <person name="Oliw E.H."/>
        </authorList>
    </citation>
    <scope>NUCLEOTIDE SEQUENCE [LARGE SCALE GENOMIC DNA]</scope>
    <source>
        <strain evidence="5 7">CMW7756B</strain>
    </source>
</reference>
<evidence type="ECO:0000313" key="5">
    <source>
        <dbReference type="EMBL" id="KXA65449.1"/>
    </source>
</evidence>
<dbReference type="PANTHER" id="PTHR45772:SF7">
    <property type="entry name" value="AMINO ACID ABC TRANSPORTER ATP-BINDING PROTEIN"/>
    <property type="match status" value="1"/>
</dbReference>
<protein>
    <submittedName>
        <fullName evidence="6">ABC transporter ATP-binding protein</fullName>
    </submittedName>
    <submittedName>
        <fullName evidence="5">ABC transporter, ATP-binding protein</fullName>
    </submittedName>
</protein>
<dbReference type="GeneID" id="57773366"/>
<dbReference type="SMART" id="SM00382">
    <property type="entry name" value="AAA"/>
    <property type="match status" value="1"/>
</dbReference>
<name>A0A133S6X4_9FIRM</name>
<dbReference type="GO" id="GO:0016887">
    <property type="term" value="F:ATP hydrolysis activity"/>
    <property type="evidence" value="ECO:0007669"/>
    <property type="project" value="InterPro"/>
</dbReference>
<dbReference type="InterPro" id="IPR003439">
    <property type="entry name" value="ABC_transporter-like_ATP-bd"/>
</dbReference>
<dbReference type="GO" id="GO:0005524">
    <property type="term" value="F:ATP binding"/>
    <property type="evidence" value="ECO:0007669"/>
    <property type="project" value="UniProtKB-KW"/>
</dbReference>
<dbReference type="InterPro" id="IPR032823">
    <property type="entry name" value="BCA_ABC_TP_C"/>
</dbReference>
<dbReference type="Gene3D" id="3.40.50.300">
    <property type="entry name" value="P-loop containing nucleotide triphosphate hydrolases"/>
    <property type="match status" value="1"/>
</dbReference>
<accession>A0A133S6X4</accession>
<dbReference type="GO" id="GO:0015192">
    <property type="term" value="F:L-phenylalanine transmembrane transporter activity"/>
    <property type="evidence" value="ECO:0007669"/>
    <property type="project" value="TreeGrafter"/>
</dbReference>
<organism evidence="5">
    <name type="scientific">Veillonella atypica</name>
    <dbReference type="NCBI Taxonomy" id="39777"/>
    <lineage>
        <taxon>Bacteria</taxon>
        <taxon>Bacillati</taxon>
        <taxon>Bacillota</taxon>
        <taxon>Negativicutes</taxon>
        <taxon>Veillonellales</taxon>
        <taxon>Veillonellaceae</taxon>
        <taxon>Veillonella</taxon>
    </lineage>
</organism>
<evidence type="ECO:0000256" key="3">
    <source>
        <dbReference type="ARBA" id="ARBA00022840"/>
    </source>
</evidence>
<dbReference type="Pfam" id="PF12399">
    <property type="entry name" value="BCA_ABC_TP_C"/>
    <property type="match status" value="1"/>
</dbReference>
<dbReference type="GO" id="GO:1903805">
    <property type="term" value="P:L-valine import across plasma membrane"/>
    <property type="evidence" value="ECO:0007669"/>
    <property type="project" value="TreeGrafter"/>
</dbReference>
<dbReference type="InterPro" id="IPR051120">
    <property type="entry name" value="ABC_AA/LPS_Transport"/>
</dbReference>
<dbReference type="EMBL" id="LRQT01000004">
    <property type="protein sequence ID" value="KXA65449.1"/>
    <property type="molecule type" value="Genomic_DNA"/>
</dbReference>
<feature type="domain" description="ABC transporter" evidence="4">
    <location>
        <begin position="3"/>
        <end position="250"/>
    </location>
</feature>
<evidence type="ECO:0000313" key="7">
    <source>
        <dbReference type="Proteomes" id="UP000070226"/>
    </source>
</evidence>
<keyword evidence="2" id="KW-0547">Nucleotide-binding</keyword>
<dbReference type="PATRIC" id="fig|39777.7.peg.212"/>
<dbReference type="Pfam" id="PF00005">
    <property type="entry name" value="ABC_tran"/>
    <property type="match status" value="1"/>
</dbReference>
<dbReference type="PROSITE" id="PS50893">
    <property type="entry name" value="ABC_TRANSPORTER_2"/>
    <property type="match status" value="1"/>
</dbReference>
<dbReference type="GO" id="GO:0005886">
    <property type="term" value="C:plasma membrane"/>
    <property type="evidence" value="ECO:0007669"/>
    <property type="project" value="TreeGrafter"/>
</dbReference>
<proteinExistence type="predicted"/>
<reference evidence="6" key="2">
    <citation type="submission" date="2023-05" db="EMBL/GenBank/DDBJ databases">
        <title>Cataloging the Phylogenetic Diversity of Human Bladder Bacteria.</title>
        <authorList>
            <person name="Du J."/>
        </authorList>
    </citation>
    <scope>NUCLEOTIDE SEQUENCE</scope>
    <source>
        <strain evidence="6">UMB10101</strain>
    </source>
</reference>
<evidence type="ECO:0000259" key="4">
    <source>
        <dbReference type="PROSITE" id="PS50893"/>
    </source>
</evidence>
<dbReference type="GO" id="GO:0042941">
    <property type="term" value="P:D-alanine transmembrane transport"/>
    <property type="evidence" value="ECO:0007669"/>
    <property type="project" value="TreeGrafter"/>
</dbReference>
<dbReference type="GO" id="GO:0015808">
    <property type="term" value="P:L-alanine transport"/>
    <property type="evidence" value="ECO:0007669"/>
    <property type="project" value="TreeGrafter"/>
</dbReference>
<dbReference type="STRING" id="39777.B7L28_03200"/>
<dbReference type="GO" id="GO:0015188">
    <property type="term" value="F:L-isoleucine transmembrane transporter activity"/>
    <property type="evidence" value="ECO:0007669"/>
    <property type="project" value="TreeGrafter"/>
</dbReference>
<dbReference type="GO" id="GO:0005304">
    <property type="term" value="F:L-valine transmembrane transporter activity"/>
    <property type="evidence" value="ECO:0007669"/>
    <property type="project" value="TreeGrafter"/>
</dbReference>
<keyword evidence="3 5" id="KW-0067">ATP-binding</keyword>
<dbReference type="InterPro" id="IPR027417">
    <property type="entry name" value="P-loop_NTPase"/>
</dbReference>
<dbReference type="Proteomes" id="UP000070226">
    <property type="component" value="Unassembled WGS sequence"/>
</dbReference>
<dbReference type="CDD" id="cd03219">
    <property type="entry name" value="ABC_Mj1267_LivG_branched"/>
    <property type="match status" value="1"/>
</dbReference>
<evidence type="ECO:0000256" key="1">
    <source>
        <dbReference type="ARBA" id="ARBA00022448"/>
    </source>
</evidence>
<dbReference type="EMBL" id="JASORJ010000009">
    <property type="protein sequence ID" value="MDK7357255.1"/>
    <property type="molecule type" value="Genomic_DNA"/>
</dbReference>
<evidence type="ECO:0000313" key="6">
    <source>
        <dbReference type="EMBL" id="MDK7357255.1"/>
    </source>
</evidence>